<dbReference type="PANTHER" id="PTHR36845">
    <property type="entry name" value="HYDROLASE, PUTATIVE (AFU_ORTHOLOGUE AFUA_7G05090)-RELATED"/>
    <property type="match status" value="1"/>
</dbReference>
<dbReference type="InterPro" id="IPR008928">
    <property type="entry name" value="6-hairpin_glycosidase_sf"/>
</dbReference>
<dbReference type="STRING" id="396268.IV45_GL000896"/>
<gene>
    <name evidence="5" type="ORF">IV45_GL000896</name>
</gene>
<name>A0A0R2I033_9LACO</name>
<dbReference type="GO" id="GO:0000272">
    <property type="term" value="P:polysaccharide catabolic process"/>
    <property type="evidence" value="ECO:0007669"/>
    <property type="project" value="TreeGrafter"/>
</dbReference>
<feature type="binding site" evidence="4">
    <location>
        <position position="233"/>
    </location>
    <ligand>
        <name>substrate</name>
    </ligand>
</feature>
<dbReference type="SUPFAM" id="SSF48208">
    <property type="entry name" value="Six-hairpin glycosidases"/>
    <property type="match status" value="1"/>
</dbReference>
<dbReference type="InterPro" id="IPR010905">
    <property type="entry name" value="Glyco_hydro_88"/>
</dbReference>
<evidence type="ECO:0000256" key="2">
    <source>
        <dbReference type="ARBA" id="ARBA00038358"/>
    </source>
</evidence>
<dbReference type="EMBL" id="JQBW01000010">
    <property type="protein sequence ID" value="KRN58449.1"/>
    <property type="molecule type" value="Genomic_DNA"/>
</dbReference>
<evidence type="ECO:0000256" key="3">
    <source>
        <dbReference type="PIRSR" id="PIRSR610905-1"/>
    </source>
</evidence>
<evidence type="ECO:0000256" key="1">
    <source>
        <dbReference type="ARBA" id="ARBA00022801"/>
    </source>
</evidence>
<feature type="active site" description="Proton donor" evidence="3">
    <location>
        <position position="157"/>
    </location>
</feature>
<dbReference type="AlphaFoldDB" id="A0A0R2I033"/>
<keyword evidence="1 5" id="KW-0378">Hydrolase</keyword>
<dbReference type="InterPro" id="IPR012341">
    <property type="entry name" value="6hp_glycosidase-like_sf"/>
</dbReference>
<feature type="active site" description="Nucleophile" evidence="3">
    <location>
        <position position="96"/>
    </location>
</feature>
<dbReference type="RefSeq" id="WP_057741844.1">
    <property type="nucleotide sequence ID" value="NZ_JQBW01000010.1"/>
</dbReference>
<dbReference type="Pfam" id="PF07470">
    <property type="entry name" value="Glyco_hydro_88"/>
    <property type="match status" value="1"/>
</dbReference>
<evidence type="ECO:0000256" key="4">
    <source>
        <dbReference type="PIRSR" id="PIRSR610905-2"/>
    </source>
</evidence>
<evidence type="ECO:0000313" key="6">
    <source>
        <dbReference type="Proteomes" id="UP000050934"/>
    </source>
</evidence>
<dbReference type="OrthoDB" id="428577at2"/>
<reference evidence="5 6" key="1">
    <citation type="journal article" date="2015" name="Genome Announc.">
        <title>Expanding the biotechnology potential of lactobacilli through comparative genomics of 213 strains and associated genera.</title>
        <authorList>
            <person name="Sun Z."/>
            <person name="Harris H.M."/>
            <person name="McCann A."/>
            <person name="Guo C."/>
            <person name="Argimon S."/>
            <person name="Zhang W."/>
            <person name="Yang X."/>
            <person name="Jeffery I.B."/>
            <person name="Cooney J.C."/>
            <person name="Kagawa T.F."/>
            <person name="Liu W."/>
            <person name="Song Y."/>
            <person name="Salvetti E."/>
            <person name="Wrobel A."/>
            <person name="Rasinkangas P."/>
            <person name="Parkhill J."/>
            <person name="Rea M.C."/>
            <person name="O'Sullivan O."/>
            <person name="Ritari J."/>
            <person name="Douillard F.P."/>
            <person name="Paul Ross R."/>
            <person name="Yang R."/>
            <person name="Briner A.E."/>
            <person name="Felis G.E."/>
            <person name="de Vos W.M."/>
            <person name="Barrangou R."/>
            <person name="Klaenhammer T.R."/>
            <person name="Caufield P.W."/>
            <person name="Cui Y."/>
            <person name="Zhang H."/>
            <person name="O'Toole P.W."/>
        </authorList>
    </citation>
    <scope>NUCLEOTIDE SEQUENCE [LARGE SCALE GENOMIC DNA]</scope>
    <source>
        <strain evidence="5 6">DSM 17896</strain>
    </source>
</reference>
<organism evidence="5 6">
    <name type="scientific">Limosilactobacillus secaliphilus</name>
    <dbReference type="NCBI Taxonomy" id="396268"/>
    <lineage>
        <taxon>Bacteria</taxon>
        <taxon>Bacillati</taxon>
        <taxon>Bacillota</taxon>
        <taxon>Bacilli</taxon>
        <taxon>Lactobacillales</taxon>
        <taxon>Lactobacillaceae</taxon>
        <taxon>Limosilactobacillus</taxon>
    </lineage>
</organism>
<dbReference type="Proteomes" id="UP000050934">
    <property type="component" value="Unassembled WGS sequence"/>
</dbReference>
<sequence>MEETTEQWAETSLQNFVKKADAELDVLGNQIPYIPEDNHYVDMGKKDISWWTNGFWAGTLWQLYHFTKDEKYKQAAQNIEQQLDNAFADFRGLDHDVGFMWTLTAVADYKETKSQAAWTRALHAATILAGRYNPKGHFIKAWNPENGLYRNGWVIIDSLMNAPLLYWAQDETHDPKFGYIAKKHVNKIMKYNLRADGSVNHICVFDPKNGQLLETKGGQGYGVGSCWSRGEAWAIYGSALNYKHTHKNKYLNAAKSAAHYFIANIQQTGFIPLVDFRAPKEPVEIDTTAAAIAASGLLEIAKFVPEFEHDLYYDSAIKILRALTAKYIELDPDKMGILTHGSVNYDADHANEKPIIYGDYFYAEALLKVIGKELQVW</sequence>
<feature type="binding site" evidence="4">
    <location>
        <position position="229"/>
    </location>
    <ligand>
        <name>substrate</name>
    </ligand>
</feature>
<accession>A0A0R2I033</accession>
<feature type="binding site" evidence="4">
    <location>
        <position position="96"/>
    </location>
    <ligand>
        <name>substrate</name>
    </ligand>
</feature>
<protein>
    <submittedName>
        <fullName evidence="5">Glucuronyl hydrolase</fullName>
    </submittedName>
</protein>
<evidence type="ECO:0000313" key="5">
    <source>
        <dbReference type="EMBL" id="KRN58449.1"/>
    </source>
</evidence>
<dbReference type="Gene3D" id="1.50.10.10">
    <property type="match status" value="1"/>
</dbReference>
<dbReference type="GO" id="GO:0052757">
    <property type="term" value="F:chondroitin hydrolase activity"/>
    <property type="evidence" value="ECO:0007669"/>
    <property type="project" value="TreeGrafter"/>
</dbReference>
<comment type="caution">
    <text evidence="5">The sequence shown here is derived from an EMBL/GenBank/DDBJ whole genome shotgun (WGS) entry which is preliminary data.</text>
</comment>
<feature type="binding site" evidence="4">
    <location>
        <position position="157"/>
    </location>
    <ligand>
        <name>substrate</name>
    </ligand>
</feature>
<dbReference type="InterPro" id="IPR052369">
    <property type="entry name" value="UG_Glycosaminoglycan_Hydrolase"/>
</dbReference>
<comment type="similarity">
    <text evidence="2">Belongs to the glycosyl hydrolase 88 family.</text>
</comment>
<keyword evidence="6" id="KW-1185">Reference proteome</keyword>
<dbReference type="PATRIC" id="fig|396268.3.peg.908"/>
<dbReference type="PANTHER" id="PTHR36845:SF1">
    <property type="entry name" value="HYDROLASE, PUTATIVE (AFU_ORTHOLOGUE AFUA_7G05090)-RELATED"/>
    <property type="match status" value="1"/>
</dbReference>
<proteinExistence type="inferred from homology"/>